<dbReference type="EMBL" id="JACJHR010000014">
    <property type="protein sequence ID" value="MBB2499932.1"/>
    <property type="molecule type" value="Genomic_DNA"/>
</dbReference>
<keyword evidence="4" id="KW-1185">Reference proteome</keyword>
<proteinExistence type="predicted"/>
<evidence type="ECO:0000313" key="4">
    <source>
        <dbReference type="Proteomes" id="UP000233750"/>
    </source>
</evidence>
<accession>A0A2N3WL90</accession>
<dbReference type="InterPro" id="IPR036163">
    <property type="entry name" value="HMA_dom_sf"/>
</dbReference>
<dbReference type="GO" id="GO:0046872">
    <property type="term" value="F:metal ion binding"/>
    <property type="evidence" value="ECO:0007669"/>
    <property type="project" value="InterPro"/>
</dbReference>
<evidence type="ECO:0000313" key="2">
    <source>
        <dbReference type="EMBL" id="MBB2499932.1"/>
    </source>
</evidence>
<gene>
    <name evidence="3" type="ORF">ATK30_5492</name>
    <name evidence="2" type="ORF">H5411_12445</name>
</gene>
<reference evidence="2 5" key="2">
    <citation type="submission" date="2020-08" db="EMBL/GenBank/DDBJ databases">
        <title>Amycolatopsis echigonensis JCM 21831.</title>
        <authorList>
            <person name="Tedsree N."/>
            <person name="Kuncharoen N."/>
            <person name="Likhitwitayawuid K."/>
            <person name="Tanasupawat S."/>
        </authorList>
    </citation>
    <scope>NUCLEOTIDE SEQUENCE [LARGE SCALE GENOMIC DNA]</scope>
    <source>
        <strain evidence="2 5">JCM 21831</strain>
    </source>
</reference>
<evidence type="ECO:0000313" key="5">
    <source>
        <dbReference type="Proteomes" id="UP000550260"/>
    </source>
</evidence>
<dbReference type="CDD" id="cd00371">
    <property type="entry name" value="HMA"/>
    <property type="match status" value="1"/>
</dbReference>
<dbReference type="Proteomes" id="UP000550260">
    <property type="component" value="Unassembled WGS sequence"/>
</dbReference>
<dbReference type="InterPro" id="IPR006121">
    <property type="entry name" value="HMA_dom"/>
</dbReference>
<dbReference type="Pfam" id="PF00403">
    <property type="entry name" value="HMA"/>
    <property type="match status" value="1"/>
</dbReference>
<feature type="domain" description="HMA" evidence="1">
    <location>
        <begin position="2"/>
        <end position="67"/>
    </location>
</feature>
<reference evidence="3 4" key="1">
    <citation type="submission" date="2017-12" db="EMBL/GenBank/DDBJ databases">
        <title>Sequencing the genomes of 1000 Actinobacteria strains.</title>
        <authorList>
            <person name="Klenk H.-P."/>
        </authorList>
    </citation>
    <scope>NUCLEOTIDE SEQUENCE [LARGE SCALE GENOMIC DNA]</scope>
    <source>
        <strain evidence="3 4">DSM 45165</strain>
    </source>
</reference>
<comment type="caution">
    <text evidence="3">The sequence shown here is derived from an EMBL/GenBank/DDBJ whole genome shotgun (WGS) entry which is preliminary data.</text>
</comment>
<dbReference type="RefSeq" id="WP_037359712.1">
    <property type="nucleotide sequence ID" value="NZ_JACJHR010000014.1"/>
</dbReference>
<sequence>MATTVFTVKGMTCSGCSAKVTSAVQGVEGVSEVATDVSSGELTVVSDGPVDAAVVRSAVAEAGYEVA</sequence>
<name>A0A2N3WL90_9PSEU</name>
<dbReference type="EMBL" id="PJMY01000003">
    <property type="protein sequence ID" value="PKV94612.1"/>
    <property type="molecule type" value="Genomic_DNA"/>
</dbReference>
<dbReference type="OrthoDB" id="9813965at2"/>
<dbReference type="AlphaFoldDB" id="A0A2N3WL90"/>
<accession>A0A8E1VXD6</accession>
<dbReference type="Gene3D" id="3.30.70.100">
    <property type="match status" value="1"/>
</dbReference>
<protein>
    <submittedName>
        <fullName evidence="3">Copper chaperone CopZ</fullName>
    </submittedName>
    <submittedName>
        <fullName evidence="2">Heavy-metal-associated domain-containing protein</fullName>
    </submittedName>
</protein>
<dbReference type="PROSITE" id="PS50846">
    <property type="entry name" value="HMA_2"/>
    <property type="match status" value="1"/>
</dbReference>
<organism evidence="3 4">
    <name type="scientific">Amycolatopsis echigonensis</name>
    <dbReference type="NCBI Taxonomy" id="2576905"/>
    <lineage>
        <taxon>Bacteria</taxon>
        <taxon>Bacillati</taxon>
        <taxon>Actinomycetota</taxon>
        <taxon>Actinomycetes</taxon>
        <taxon>Pseudonocardiales</taxon>
        <taxon>Pseudonocardiaceae</taxon>
        <taxon>Amycolatopsis</taxon>
    </lineage>
</organism>
<dbReference type="SUPFAM" id="SSF55008">
    <property type="entry name" value="HMA, heavy metal-associated domain"/>
    <property type="match status" value="1"/>
</dbReference>
<evidence type="ECO:0000313" key="3">
    <source>
        <dbReference type="EMBL" id="PKV94612.1"/>
    </source>
</evidence>
<dbReference type="Proteomes" id="UP000233750">
    <property type="component" value="Unassembled WGS sequence"/>
</dbReference>
<evidence type="ECO:0000259" key="1">
    <source>
        <dbReference type="PROSITE" id="PS50846"/>
    </source>
</evidence>